<protein>
    <submittedName>
        <fullName evidence="3">GH3 auxin-responsive promoter family protein</fullName>
    </submittedName>
</protein>
<dbReference type="Pfam" id="PF23571">
    <property type="entry name" value="GH3_M"/>
    <property type="match status" value="1"/>
</dbReference>
<feature type="domain" description="GH3 middle" evidence="1">
    <location>
        <begin position="331"/>
        <end position="395"/>
    </location>
</feature>
<evidence type="ECO:0000313" key="3">
    <source>
        <dbReference type="EMBL" id="QIZ73185.1"/>
    </source>
</evidence>
<dbReference type="KEGG" id="oxy:HCG48_23420"/>
<dbReference type="InterPro" id="IPR055377">
    <property type="entry name" value="GH3_M"/>
</dbReference>
<dbReference type="EMBL" id="CP051167">
    <property type="protein sequence ID" value="QIZ73185.1"/>
    <property type="molecule type" value="Genomic_DNA"/>
</dbReference>
<sequence length="519" mass="57086">MKNWQFIRDACDPFWVDFSNATDRAIAVQRSRLHDLLTRNQTTEIGRRYGFGTIADDRDYRDRVPIHTYEDLAEAIARMAAGETGVLCADEAIAVEVTGGSTSGSKLIPYTRGSLAAFQRALFPWLANLLAHRPGIACGPTYWAISPIARPQSPTVGPVTLPTGNDALYFGDRLAPHIVQLLAVPPQIAAIAAIDRWRYLTALYLLASPQLALISVWSPTFLLELLAEIEGNGDRLVRDLARGTTVPGLPPLPPNPERAHLVSRSLASGAIDTRQLWPQLDTISCWTDASAAAFVRSLQGAFPHVWIQGKGLLATEAAVTIPIAGCPSPVLAVESGFYEFIGEDGRSRLVHEVESGGVYRVVVTTDGGLYRYDLGDRVRVTGWYGQTPQLEFIGRAGLVSDLCGEKLTEAFVWAQLQPLHPGGFAMLTPCLRDRPHYILFLDEAAGDRAADLARDLDRALQTNPQYRYARQLGQLAPPVARCVSRPMEKYIEYALERGQRLGDIKPPVLRPETDWGDRL</sequence>
<dbReference type="GO" id="GO:0016881">
    <property type="term" value="F:acid-amino acid ligase activity"/>
    <property type="evidence" value="ECO:0007669"/>
    <property type="project" value="TreeGrafter"/>
</dbReference>
<dbReference type="GO" id="GO:0005737">
    <property type="term" value="C:cytoplasm"/>
    <property type="evidence" value="ECO:0007669"/>
    <property type="project" value="TreeGrafter"/>
</dbReference>
<accession>A0A6H1U3F4</accession>
<dbReference type="InterPro" id="IPR055378">
    <property type="entry name" value="GH3_C"/>
</dbReference>
<evidence type="ECO:0000313" key="4">
    <source>
        <dbReference type="Proteomes" id="UP000500857"/>
    </source>
</evidence>
<evidence type="ECO:0000259" key="1">
    <source>
        <dbReference type="Pfam" id="PF23571"/>
    </source>
</evidence>
<keyword evidence="4" id="KW-1185">Reference proteome</keyword>
<dbReference type="Proteomes" id="UP000500857">
    <property type="component" value="Chromosome"/>
</dbReference>
<proteinExistence type="predicted"/>
<dbReference type="PANTHER" id="PTHR31901:SF9">
    <property type="entry name" value="GH3 DOMAIN-CONTAINING PROTEIN"/>
    <property type="match status" value="1"/>
</dbReference>
<name>A0A6H1U3F4_9CYAN</name>
<dbReference type="PANTHER" id="PTHR31901">
    <property type="entry name" value="GH3 DOMAIN-CONTAINING PROTEIN"/>
    <property type="match status" value="1"/>
</dbReference>
<dbReference type="AlphaFoldDB" id="A0A6H1U3F4"/>
<dbReference type="InterPro" id="IPR004993">
    <property type="entry name" value="GH3"/>
</dbReference>
<dbReference type="Pfam" id="PF03321">
    <property type="entry name" value="GH3"/>
    <property type="match status" value="1"/>
</dbReference>
<dbReference type="Pfam" id="PF23572">
    <property type="entry name" value="GH3_C"/>
    <property type="match status" value="1"/>
</dbReference>
<dbReference type="RefSeq" id="WP_168571331.1">
    <property type="nucleotide sequence ID" value="NZ_CP051167.1"/>
</dbReference>
<organism evidence="3 4">
    <name type="scientific">Oxynema aestuarii AP17</name>
    <dbReference type="NCBI Taxonomy" id="2064643"/>
    <lineage>
        <taxon>Bacteria</taxon>
        <taxon>Bacillati</taxon>
        <taxon>Cyanobacteriota</taxon>
        <taxon>Cyanophyceae</taxon>
        <taxon>Oscillatoriophycideae</taxon>
        <taxon>Oscillatoriales</taxon>
        <taxon>Oscillatoriaceae</taxon>
        <taxon>Oxynema</taxon>
        <taxon>Oxynema aestuarii</taxon>
    </lineage>
</organism>
<feature type="domain" description="GH3 C-terminal" evidence="2">
    <location>
        <begin position="431"/>
        <end position="509"/>
    </location>
</feature>
<gene>
    <name evidence="3" type="ORF">HCG48_23420</name>
</gene>
<evidence type="ECO:0000259" key="2">
    <source>
        <dbReference type="Pfam" id="PF23572"/>
    </source>
</evidence>
<reference evidence="3 4" key="1">
    <citation type="submission" date="2020-04" db="EMBL/GenBank/DDBJ databases">
        <authorList>
            <person name="Basu S."/>
            <person name="Maruthanayagam V."/>
            <person name="Chakraborty S."/>
            <person name="Pramanik A."/>
            <person name="Mukherjee J."/>
            <person name="Brink B."/>
        </authorList>
    </citation>
    <scope>NUCLEOTIDE SEQUENCE [LARGE SCALE GENOMIC DNA]</scope>
    <source>
        <strain evidence="3 4">AP17</strain>
    </source>
</reference>